<dbReference type="PRINTS" id="PR00738">
    <property type="entry name" value="GLHYDRLASE20"/>
</dbReference>
<dbReference type="GO" id="GO:0030203">
    <property type="term" value="P:glycosaminoglycan metabolic process"/>
    <property type="evidence" value="ECO:0007669"/>
    <property type="project" value="TreeGrafter"/>
</dbReference>
<dbReference type="AlphaFoldDB" id="A0A1G8D3T7"/>
<dbReference type="RefSeq" id="WP_176817068.1">
    <property type="nucleotide sequence ID" value="NZ_FNDO01000007.1"/>
</dbReference>
<dbReference type="InterPro" id="IPR015883">
    <property type="entry name" value="Glyco_hydro_20_cat"/>
</dbReference>
<evidence type="ECO:0000256" key="6">
    <source>
        <dbReference type="PIRSR" id="PIRSR625705-1"/>
    </source>
</evidence>
<evidence type="ECO:0000256" key="3">
    <source>
        <dbReference type="ARBA" id="ARBA00012663"/>
    </source>
</evidence>
<evidence type="ECO:0000256" key="2">
    <source>
        <dbReference type="ARBA" id="ARBA00006285"/>
    </source>
</evidence>
<feature type="domain" description="GH29D-like beta-sandwich" evidence="10">
    <location>
        <begin position="540"/>
        <end position="590"/>
    </location>
</feature>
<dbReference type="GO" id="GO:0005975">
    <property type="term" value="P:carbohydrate metabolic process"/>
    <property type="evidence" value="ECO:0007669"/>
    <property type="project" value="InterPro"/>
</dbReference>
<evidence type="ECO:0000256" key="7">
    <source>
        <dbReference type="SAM" id="SignalP"/>
    </source>
</evidence>
<dbReference type="Proteomes" id="UP000181870">
    <property type="component" value="Unassembled WGS sequence"/>
</dbReference>
<evidence type="ECO:0000256" key="4">
    <source>
        <dbReference type="ARBA" id="ARBA00022801"/>
    </source>
</evidence>
<dbReference type="SUPFAM" id="SSF55545">
    <property type="entry name" value="beta-N-acetylhexosaminidase-like domain"/>
    <property type="match status" value="1"/>
</dbReference>
<evidence type="ECO:0000256" key="5">
    <source>
        <dbReference type="ARBA" id="ARBA00023295"/>
    </source>
</evidence>
<evidence type="ECO:0000313" key="12">
    <source>
        <dbReference type="Proteomes" id="UP000181870"/>
    </source>
</evidence>
<gene>
    <name evidence="11" type="ORF">SAMN05192582_100773</name>
</gene>
<accession>A0A1G8D3T7</accession>
<dbReference type="EMBL" id="FNDO01000007">
    <property type="protein sequence ID" value="SDH52406.1"/>
    <property type="molecule type" value="Genomic_DNA"/>
</dbReference>
<protein>
    <recommendedName>
        <fullName evidence="3">beta-N-acetylhexosaminidase</fullName>
        <ecNumber evidence="3">3.2.1.52</ecNumber>
    </recommendedName>
</protein>
<dbReference type="InterPro" id="IPR059177">
    <property type="entry name" value="GH29D-like_dom"/>
</dbReference>
<dbReference type="InterPro" id="IPR015882">
    <property type="entry name" value="HEX_bac_N"/>
</dbReference>
<dbReference type="Pfam" id="PF13290">
    <property type="entry name" value="CHB_HEX_C_1"/>
    <property type="match status" value="1"/>
</dbReference>
<dbReference type="Pfam" id="PF00728">
    <property type="entry name" value="Glyco_hydro_20"/>
    <property type="match status" value="1"/>
</dbReference>
<dbReference type="CDD" id="cd06563">
    <property type="entry name" value="GH20_chitobiase-like"/>
    <property type="match status" value="1"/>
</dbReference>
<reference evidence="11 12" key="1">
    <citation type="submission" date="2016-10" db="EMBL/GenBank/DDBJ databases">
        <authorList>
            <person name="de Groot N.N."/>
        </authorList>
    </citation>
    <scope>NUCLEOTIDE SEQUENCE [LARGE SCALE GENOMIC DNA]</scope>
    <source>
        <strain evidence="11 12">NLAE-zl-C57</strain>
    </source>
</reference>
<feature type="signal peptide" evidence="7">
    <location>
        <begin position="1"/>
        <end position="25"/>
    </location>
</feature>
<keyword evidence="4" id="KW-0378">Hydrolase</keyword>
<dbReference type="Gene3D" id="3.30.379.10">
    <property type="entry name" value="Chitobiase/beta-hexosaminidase domain 2-like"/>
    <property type="match status" value="1"/>
</dbReference>
<dbReference type="InterPro" id="IPR017853">
    <property type="entry name" value="GH"/>
</dbReference>
<dbReference type="InterPro" id="IPR025705">
    <property type="entry name" value="Beta_hexosaminidase_sua/sub"/>
</dbReference>
<evidence type="ECO:0000256" key="1">
    <source>
        <dbReference type="ARBA" id="ARBA00001231"/>
    </source>
</evidence>
<organism evidence="11 12">
    <name type="scientific">Bacteroides ovatus</name>
    <dbReference type="NCBI Taxonomy" id="28116"/>
    <lineage>
        <taxon>Bacteria</taxon>
        <taxon>Pseudomonadati</taxon>
        <taxon>Bacteroidota</taxon>
        <taxon>Bacteroidia</taxon>
        <taxon>Bacteroidales</taxon>
        <taxon>Bacteroidaceae</taxon>
        <taxon>Bacteroides</taxon>
    </lineage>
</organism>
<dbReference type="GO" id="GO:0016020">
    <property type="term" value="C:membrane"/>
    <property type="evidence" value="ECO:0007669"/>
    <property type="project" value="TreeGrafter"/>
</dbReference>
<dbReference type="EC" id="3.2.1.52" evidence="3"/>
<dbReference type="Gene3D" id="3.20.20.80">
    <property type="entry name" value="Glycosidases"/>
    <property type="match status" value="1"/>
</dbReference>
<proteinExistence type="inferred from homology"/>
<evidence type="ECO:0000259" key="8">
    <source>
        <dbReference type="Pfam" id="PF00728"/>
    </source>
</evidence>
<comment type="similarity">
    <text evidence="2">Belongs to the glycosyl hydrolase 20 family.</text>
</comment>
<dbReference type="InterPro" id="IPR029018">
    <property type="entry name" value="Hex-like_dom2"/>
</dbReference>
<dbReference type="Pfam" id="PF02838">
    <property type="entry name" value="Glyco_hydro_20b"/>
    <property type="match status" value="1"/>
</dbReference>
<feature type="chain" id="PRO_5010281502" description="beta-N-acetylhexosaminidase" evidence="7">
    <location>
        <begin position="26"/>
        <end position="618"/>
    </location>
</feature>
<keyword evidence="5" id="KW-0326">Glycosidase</keyword>
<dbReference type="PANTHER" id="PTHR22600:SF57">
    <property type="entry name" value="BETA-N-ACETYLHEXOSAMINIDASE"/>
    <property type="match status" value="1"/>
</dbReference>
<feature type="domain" description="Glycoside hydrolase family 20 catalytic" evidence="8">
    <location>
        <begin position="129"/>
        <end position="495"/>
    </location>
</feature>
<evidence type="ECO:0000259" key="10">
    <source>
        <dbReference type="Pfam" id="PF13290"/>
    </source>
</evidence>
<feature type="active site" description="Proton donor" evidence="6">
    <location>
        <position position="303"/>
    </location>
</feature>
<keyword evidence="7" id="KW-0732">Signal</keyword>
<dbReference type="SUPFAM" id="SSF51445">
    <property type="entry name" value="(Trans)glycosidases"/>
    <property type="match status" value="1"/>
</dbReference>
<comment type="catalytic activity">
    <reaction evidence="1">
        <text>Hydrolysis of terminal non-reducing N-acetyl-D-hexosamine residues in N-acetyl-beta-D-hexosaminides.</text>
        <dbReference type="EC" id="3.2.1.52"/>
    </reaction>
</comment>
<evidence type="ECO:0000259" key="9">
    <source>
        <dbReference type="Pfam" id="PF02838"/>
    </source>
</evidence>
<dbReference type="GO" id="GO:0004563">
    <property type="term" value="F:beta-N-acetylhexosaminidase activity"/>
    <property type="evidence" value="ECO:0007669"/>
    <property type="project" value="UniProtKB-EC"/>
</dbReference>
<evidence type="ECO:0000313" key="11">
    <source>
        <dbReference type="EMBL" id="SDH52406.1"/>
    </source>
</evidence>
<name>A0A1G8D3T7_BACOV</name>
<dbReference type="PANTHER" id="PTHR22600">
    <property type="entry name" value="BETA-HEXOSAMINIDASE"/>
    <property type="match status" value="1"/>
</dbReference>
<feature type="domain" description="Beta-hexosaminidase bacterial type N-terminal" evidence="9">
    <location>
        <begin position="76"/>
        <end position="126"/>
    </location>
</feature>
<sequence length="618" mass="70341">MDNNVQNSINRNLIVVFLAFMSVLAACTSSNSPTSQLIPAPVEMEIVAGYYPLDSAKCILEGIDAAVDKRIDTTLTELGPEGYLLKVTPSAIELAAPTIRGIFYGKQTLLQLMTAKGIPCVKIKDYPRFSYRGIHLDVSRHFFPKEQILKILDEMAYYKLNTFHFHLTDNGGWRIQIDKYPQLTSLGAYRSMKDWDKWWENPVREFVTRDTPGAYGGYYTKDDIREIVRYATERHIEVIPEIEFPAHSDEVFVGYPELCCQGKAYTSGEFCVGNKQSFIFMEDVLTEIMELFPSPYIHIGGDEARKVAWRTCPKCQGLMKRMGMCQLDELQCYMIAHAEKFLNERGRIMIGWDEILKNDLHSSSIVMSYRGEKSAIEAANRGSRAIMTPGEVLYFDWYQAAPATQPKAMYGYSPLKKMYSFNPVPTDAITASRNEELISSKSVSPDTVAYIQPENKCNIIGVQGSTWTEYIPNASHLEYMMFPRLLAIAEMAWTPQSIREWESFKKRVNEHLPKLKARKINTFMLSDVIELTSQICSEKTVKVTLDTEKTSVEIRYTLDGTEPCENSTLYTEPFILTKKTVVKAALFRDGKLVGIPLDKVVGISEDIQNYYEYINEAV</sequence>